<protein>
    <recommendedName>
        <fullName evidence="3">Integrase catalytic domain-containing protein</fullName>
    </recommendedName>
</protein>
<accession>A0A6J8EP94</accession>
<proteinExistence type="predicted"/>
<evidence type="ECO:0000313" key="1">
    <source>
        <dbReference type="EMBL" id="CAC5422280.1"/>
    </source>
</evidence>
<sequence>MATLPEQTTKLIAEKFIVHFVMTFGCPFEINTDKGRNFESDLFKTPCDALETAKTKTPVSPVIKWPVKETNRIYAESDDVGQRDYPTVHLLLGLPQYGQNKMTPSAKVQHLISRMQKTHEFAGHHLHTSQLRQKKDYDLRVVEHKYQQGDLVYKGGSTKKVGQSRKLKSLWSEPFLVGSCWPLFYTIRGQKGDSIVHHEVLQRLRHALFKAEGDFGESLDDRDDTIPYGVDYNVQGMFESNEPTINSFVLPQSLCEQTHTETLMTQELEQGSCCEVNHPCNLIEVAVADRSTQRQYSPTKLQNVHQAVKDRGMAIHRASIVYIVPLTTLRNRVYERIHIDTMKSSPAPLFSQEEAKLVDHVKKMAANGYGYFRSETIMMASDFAIYLQKRPKEKPLTNPMVLQVHE</sequence>
<dbReference type="AlphaFoldDB" id="A0A6J8EP94"/>
<dbReference type="Proteomes" id="UP000507470">
    <property type="component" value="Unassembled WGS sequence"/>
</dbReference>
<dbReference type="EMBL" id="CACVKT020009538">
    <property type="protein sequence ID" value="CAC5422280.1"/>
    <property type="molecule type" value="Genomic_DNA"/>
</dbReference>
<name>A0A6J8EP94_MYTCO</name>
<keyword evidence="2" id="KW-1185">Reference proteome</keyword>
<organism evidence="1 2">
    <name type="scientific">Mytilus coruscus</name>
    <name type="common">Sea mussel</name>
    <dbReference type="NCBI Taxonomy" id="42192"/>
    <lineage>
        <taxon>Eukaryota</taxon>
        <taxon>Metazoa</taxon>
        <taxon>Spiralia</taxon>
        <taxon>Lophotrochozoa</taxon>
        <taxon>Mollusca</taxon>
        <taxon>Bivalvia</taxon>
        <taxon>Autobranchia</taxon>
        <taxon>Pteriomorphia</taxon>
        <taxon>Mytilida</taxon>
        <taxon>Mytiloidea</taxon>
        <taxon>Mytilidae</taxon>
        <taxon>Mytilinae</taxon>
        <taxon>Mytilus</taxon>
    </lineage>
</organism>
<dbReference type="Gene3D" id="1.10.10.60">
    <property type="entry name" value="Homeodomain-like"/>
    <property type="match status" value="1"/>
</dbReference>
<gene>
    <name evidence="1" type="ORF">MCOR_54337</name>
</gene>
<dbReference type="SUPFAM" id="SSF46689">
    <property type="entry name" value="Homeodomain-like"/>
    <property type="match status" value="1"/>
</dbReference>
<dbReference type="InterPro" id="IPR009057">
    <property type="entry name" value="Homeodomain-like_sf"/>
</dbReference>
<evidence type="ECO:0008006" key="3">
    <source>
        <dbReference type="Google" id="ProtNLM"/>
    </source>
</evidence>
<reference evidence="1 2" key="1">
    <citation type="submission" date="2020-06" db="EMBL/GenBank/DDBJ databases">
        <authorList>
            <person name="Li R."/>
            <person name="Bekaert M."/>
        </authorList>
    </citation>
    <scope>NUCLEOTIDE SEQUENCE [LARGE SCALE GENOMIC DNA]</scope>
    <source>
        <strain evidence="2">wild</strain>
    </source>
</reference>
<evidence type="ECO:0000313" key="2">
    <source>
        <dbReference type="Proteomes" id="UP000507470"/>
    </source>
</evidence>
<dbReference type="OrthoDB" id="8191755at2759"/>